<evidence type="ECO:0000313" key="14">
    <source>
        <dbReference type="Proteomes" id="UP000094043"/>
    </source>
</evidence>
<dbReference type="RefSeq" id="XP_066071815.1">
    <property type="nucleotide sequence ID" value="XM_066215718.1"/>
</dbReference>
<feature type="transmembrane region" description="Helical" evidence="10">
    <location>
        <begin position="362"/>
        <end position="384"/>
    </location>
</feature>
<dbReference type="Proteomes" id="UP000094043">
    <property type="component" value="Chromosome 8"/>
</dbReference>
<proteinExistence type="inferred from homology"/>
<dbReference type="AlphaFoldDB" id="A0A1E3IJ52"/>
<evidence type="ECO:0000256" key="8">
    <source>
        <dbReference type="ARBA" id="ARBA00022989"/>
    </source>
</evidence>
<dbReference type="Pfam" id="PF01694">
    <property type="entry name" value="Rhomboid"/>
    <property type="match status" value="1"/>
</dbReference>
<evidence type="ECO:0000256" key="3">
    <source>
        <dbReference type="ARBA" id="ARBA00009045"/>
    </source>
</evidence>
<feature type="transmembrane region" description="Helical" evidence="10">
    <location>
        <begin position="458"/>
        <end position="474"/>
    </location>
</feature>
<evidence type="ECO:0000259" key="12">
    <source>
        <dbReference type="Pfam" id="PF01694"/>
    </source>
</evidence>
<reference evidence="13" key="3">
    <citation type="submission" date="2024-01" db="EMBL/GenBank/DDBJ databases">
        <authorList>
            <person name="Coelho M.A."/>
            <person name="David-Palma M."/>
            <person name="Shea T."/>
            <person name="Sun S."/>
            <person name="Cuomo C.A."/>
            <person name="Heitman J."/>
        </authorList>
    </citation>
    <scope>NUCLEOTIDE SEQUENCE</scope>
    <source>
        <strain evidence="13">CBS 7841</strain>
    </source>
</reference>
<dbReference type="GO" id="GO:0016020">
    <property type="term" value="C:membrane"/>
    <property type="evidence" value="ECO:0007669"/>
    <property type="project" value="UniProtKB-SubCell"/>
</dbReference>
<organism evidence="13 14">
    <name type="scientific">Cryptococcus depauperatus CBS 7841</name>
    <dbReference type="NCBI Taxonomy" id="1295531"/>
    <lineage>
        <taxon>Eukaryota</taxon>
        <taxon>Fungi</taxon>
        <taxon>Dikarya</taxon>
        <taxon>Basidiomycota</taxon>
        <taxon>Agaricomycotina</taxon>
        <taxon>Tremellomycetes</taxon>
        <taxon>Tremellales</taxon>
        <taxon>Cryptococcaceae</taxon>
        <taxon>Cryptococcus</taxon>
    </lineage>
</organism>
<comment type="catalytic activity">
    <reaction evidence="1 10">
        <text>Cleaves type-1 transmembrane domains using a catalytic dyad composed of serine and histidine that are contributed by different transmembrane domains.</text>
        <dbReference type="EC" id="3.4.21.105"/>
    </reaction>
</comment>
<dbReference type="GeneID" id="91090573"/>
<dbReference type="GO" id="GO:0006508">
    <property type="term" value="P:proteolysis"/>
    <property type="evidence" value="ECO:0007669"/>
    <property type="project" value="UniProtKB-KW"/>
</dbReference>
<dbReference type="InterPro" id="IPR002610">
    <property type="entry name" value="Peptidase_S54_rhomboid-like"/>
</dbReference>
<keyword evidence="6 10" id="KW-0378">Hydrolase</keyword>
<comment type="subcellular location">
    <subcellularLocation>
        <location evidence="2 10">Membrane</location>
        <topology evidence="2 10">Multi-pass membrane protein</topology>
    </subcellularLocation>
</comment>
<feature type="transmembrane region" description="Helical" evidence="10">
    <location>
        <begin position="427"/>
        <end position="446"/>
    </location>
</feature>
<feature type="region of interest" description="Disordered" evidence="11">
    <location>
        <begin position="1"/>
        <end position="120"/>
    </location>
</feature>
<dbReference type="GO" id="GO:0004252">
    <property type="term" value="F:serine-type endopeptidase activity"/>
    <property type="evidence" value="ECO:0007669"/>
    <property type="project" value="InterPro"/>
</dbReference>
<dbReference type="OrthoDB" id="2146116at2759"/>
<evidence type="ECO:0000256" key="9">
    <source>
        <dbReference type="ARBA" id="ARBA00023136"/>
    </source>
</evidence>
<dbReference type="Gene3D" id="1.20.1540.10">
    <property type="entry name" value="Rhomboid-like"/>
    <property type="match status" value="1"/>
</dbReference>
<evidence type="ECO:0000256" key="1">
    <source>
        <dbReference type="ARBA" id="ARBA00000156"/>
    </source>
</evidence>
<dbReference type="SUPFAM" id="SSF144091">
    <property type="entry name" value="Rhomboid-like"/>
    <property type="match status" value="1"/>
</dbReference>
<evidence type="ECO:0000256" key="5">
    <source>
        <dbReference type="ARBA" id="ARBA00022692"/>
    </source>
</evidence>
<dbReference type="PANTHER" id="PTHR22936">
    <property type="entry name" value="RHOMBOID-RELATED"/>
    <property type="match status" value="1"/>
</dbReference>
<gene>
    <name evidence="13" type="ORF">L203_106365</name>
</gene>
<evidence type="ECO:0000256" key="7">
    <source>
        <dbReference type="ARBA" id="ARBA00022825"/>
    </source>
</evidence>
<dbReference type="InterPro" id="IPR022764">
    <property type="entry name" value="Peptidase_S54_rhomboid_dom"/>
</dbReference>
<accession>A0A1E3IJ52</accession>
<feature type="region of interest" description="Disordered" evidence="11">
    <location>
        <begin position="147"/>
        <end position="168"/>
    </location>
</feature>
<dbReference type="InterPro" id="IPR035952">
    <property type="entry name" value="Rhomboid-like_sf"/>
</dbReference>
<evidence type="ECO:0000256" key="10">
    <source>
        <dbReference type="RuleBase" id="RU362115"/>
    </source>
</evidence>
<reference evidence="13" key="2">
    <citation type="journal article" date="2022" name="Elife">
        <title>Obligate sexual reproduction of a homothallic fungus closely related to the Cryptococcus pathogenic species complex.</title>
        <authorList>
            <person name="Passer A.R."/>
            <person name="Clancey S.A."/>
            <person name="Shea T."/>
            <person name="David-Palma M."/>
            <person name="Averette A.F."/>
            <person name="Boekhout T."/>
            <person name="Porcel B.M."/>
            <person name="Nowrousian M."/>
            <person name="Cuomo C.A."/>
            <person name="Sun S."/>
            <person name="Heitman J."/>
            <person name="Coelho M.A."/>
        </authorList>
    </citation>
    <scope>NUCLEOTIDE SEQUENCE</scope>
    <source>
        <strain evidence="13">CBS 7841</strain>
    </source>
</reference>
<dbReference type="EMBL" id="CP143791">
    <property type="protein sequence ID" value="WVN91115.1"/>
    <property type="molecule type" value="Genomic_DNA"/>
</dbReference>
<feature type="compositionally biased region" description="Basic and acidic residues" evidence="11">
    <location>
        <begin position="75"/>
        <end position="88"/>
    </location>
</feature>
<evidence type="ECO:0000256" key="4">
    <source>
        <dbReference type="ARBA" id="ARBA00022670"/>
    </source>
</evidence>
<comment type="function">
    <text evidence="10">Serine protease involved in intramembrane proteolysis.</text>
</comment>
<evidence type="ECO:0000256" key="2">
    <source>
        <dbReference type="ARBA" id="ARBA00004141"/>
    </source>
</evidence>
<feature type="domain" description="Peptidase S54 rhomboid" evidence="12">
    <location>
        <begin position="360"/>
        <end position="499"/>
    </location>
</feature>
<keyword evidence="7 10" id="KW-0720">Serine protease</keyword>
<dbReference type="PANTHER" id="PTHR22936:SF69">
    <property type="entry name" value="RHOMBOID-LIKE PROTEIN"/>
    <property type="match status" value="1"/>
</dbReference>
<reference evidence="13" key="1">
    <citation type="submission" date="2016-06" db="EMBL/GenBank/DDBJ databases">
        <authorList>
            <person name="Cuomo C."/>
            <person name="Litvintseva A."/>
            <person name="Heitman J."/>
            <person name="Chen Y."/>
            <person name="Sun S."/>
            <person name="Springer D."/>
            <person name="Dromer F."/>
            <person name="Young S."/>
            <person name="Zeng Q."/>
            <person name="Chapman S."/>
            <person name="Gujja S."/>
            <person name="Saif S."/>
            <person name="Birren B."/>
        </authorList>
    </citation>
    <scope>NUCLEOTIDE SEQUENCE</scope>
    <source>
        <strain evidence="13">CBS 7841</strain>
    </source>
</reference>
<dbReference type="VEuPathDB" id="FungiDB:L203_02632"/>
<name>A0A1E3IJ52_9TREE</name>
<feature type="transmembrane region" description="Helical" evidence="10">
    <location>
        <begin position="480"/>
        <end position="498"/>
    </location>
</feature>
<feature type="transmembrane region" description="Helical" evidence="10">
    <location>
        <begin position="259"/>
        <end position="279"/>
    </location>
</feature>
<comment type="similarity">
    <text evidence="3 10">Belongs to the peptidase S54 family.</text>
</comment>
<keyword evidence="4 10" id="KW-0645">Protease</keyword>
<feature type="compositionally biased region" description="Basic and acidic residues" evidence="11">
    <location>
        <begin position="48"/>
        <end position="57"/>
    </location>
</feature>
<evidence type="ECO:0000256" key="11">
    <source>
        <dbReference type="SAM" id="MobiDB-lite"/>
    </source>
</evidence>
<evidence type="ECO:0000256" key="6">
    <source>
        <dbReference type="ARBA" id="ARBA00022801"/>
    </source>
</evidence>
<keyword evidence="8 10" id="KW-1133">Transmembrane helix</keyword>
<feature type="transmembrane region" description="Helical" evidence="10">
    <location>
        <begin position="396"/>
        <end position="415"/>
    </location>
</feature>
<dbReference type="KEGG" id="cdep:91090573"/>
<keyword evidence="5 10" id="KW-0812">Transmembrane</keyword>
<dbReference type="EC" id="3.4.21.105" evidence="10"/>
<feature type="compositionally biased region" description="Polar residues" evidence="11">
    <location>
        <begin position="1"/>
        <end position="14"/>
    </location>
</feature>
<keyword evidence="14" id="KW-1185">Reference proteome</keyword>
<evidence type="ECO:0000313" key="13">
    <source>
        <dbReference type="EMBL" id="WVN91115.1"/>
    </source>
</evidence>
<keyword evidence="9 10" id="KW-0472">Membrane</keyword>
<protein>
    <recommendedName>
        <fullName evidence="10">Rhomboid-type serine protease</fullName>
        <ecNumber evidence="10">3.4.21.105</ecNumber>
    </recommendedName>
</protein>
<sequence length="578" mass="63758">MPYLQQSSNENSATLPKPLEEYRPDGLLGVHGAMNNCKTGGSRPYGAYREEERHEAEQDMGLLNSRSGDYAYDSPYEHDSEEPYRDHQVTASPSLGPWDSASQRSLPHHSPATFPLPQPALVPLDGESGQHITKKSSNGGLSYIDENGEYYRSDKPRPASIIPDGYNKSYEDRMEMGNVQPVSSYDDNPNAKYSPCQDSYPLQPEFSFGNVTKPSNLYTLLLFPTGLDRLLAIFNVKTGAYPVEQAIERKKRGLGGQRYPIAAWVLTVAMSVIMVFELVRNYKATGSPIATKPTFNYMIGPSAEVLINIGARFPPCMKNVAELPPSFSLACLNDTSNPPTTSCTIEKICGHGGFNGEVPDQWWRFILPIFLHVGIIHLILNMLVQITAAAQVEREMGTVPFLITYMMGGIYGFVLGGNFSRTGIPSVGASGALFATNACVLVNLLLHWKYEERPKLKAFLLAIEFLIGFAIGYIPNAVDGLAHTGGWAMGILCGIILYPSISETKRHKYIIWGLRVIALILILVAMILTIKNFYTDDPNAACKWCKFLSCIPTNSNSHCTGTGITTSNTSRKRSWDLL</sequence>
<feature type="transmembrane region" description="Helical" evidence="10">
    <location>
        <begin position="510"/>
        <end position="530"/>
    </location>
</feature>